<evidence type="ECO:0000256" key="1">
    <source>
        <dbReference type="SAM" id="Phobius"/>
    </source>
</evidence>
<keyword evidence="3" id="KW-1185">Reference proteome</keyword>
<accession>A0A834X134</accession>
<evidence type="ECO:0000313" key="3">
    <source>
        <dbReference type="Proteomes" id="UP000634136"/>
    </source>
</evidence>
<keyword evidence="1" id="KW-0812">Transmembrane</keyword>
<organism evidence="2 3">
    <name type="scientific">Senna tora</name>
    <dbReference type="NCBI Taxonomy" id="362788"/>
    <lineage>
        <taxon>Eukaryota</taxon>
        <taxon>Viridiplantae</taxon>
        <taxon>Streptophyta</taxon>
        <taxon>Embryophyta</taxon>
        <taxon>Tracheophyta</taxon>
        <taxon>Spermatophyta</taxon>
        <taxon>Magnoliopsida</taxon>
        <taxon>eudicotyledons</taxon>
        <taxon>Gunneridae</taxon>
        <taxon>Pentapetalae</taxon>
        <taxon>rosids</taxon>
        <taxon>fabids</taxon>
        <taxon>Fabales</taxon>
        <taxon>Fabaceae</taxon>
        <taxon>Caesalpinioideae</taxon>
        <taxon>Cassia clade</taxon>
        <taxon>Senna</taxon>
    </lineage>
</organism>
<keyword evidence="1" id="KW-1133">Transmembrane helix</keyword>
<comment type="caution">
    <text evidence="2">The sequence shown here is derived from an EMBL/GenBank/DDBJ whole genome shotgun (WGS) entry which is preliminary data.</text>
</comment>
<feature type="transmembrane region" description="Helical" evidence="1">
    <location>
        <begin position="215"/>
        <end position="237"/>
    </location>
</feature>
<feature type="transmembrane region" description="Helical" evidence="1">
    <location>
        <begin position="161"/>
        <end position="180"/>
    </location>
</feature>
<keyword evidence="1" id="KW-0472">Membrane</keyword>
<gene>
    <name evidence="2" type="ORF">G2W53_010873</name>
</gene>
<dbReference type="Proteomes" id="UP000634136">
    <property type="component" value="Unassembled WGS sequence"/>
</dbReference>
<proteinExistence type="predicted"/>
<dbReference type="AlphaFoldDB" id="A0A834X134"/>
<sequence length="293" mass="32774">MTTLHQTPHSCSHNIVHSLDRNTSNPFVHYHSQQICSVLLSYQTYSANDQWSSCTLPRTVVAHSSRAACFDIFLPNVDFSVRQLHSAAVFLDKSTVSESYSVSNTPKILLTYTLPRYLTHDVISNFQLRQSLEHLFVHHHLQFVIANMTESCMPQTDSTRLPSIIGALVGLILLYTLTSFGPNTTKFPSDVSCDTDKRFFFIPALSDEMALSPAVVTSNFLSIFLSLVTAFFILALLSSPWLRAPSLLAASLTTSSPGRFLGHTTLCDPPLSPFTTEYGFIFLLNRCFRHLFV</sequence>
<reference evidence="2" key="1">
    <citation type="submission" date="2020-09" db="EMBL/GenBank/DDBJ databases">
        <title>Genome-Enabled Discovery of Anthraquinone Biosynthesis in Senna tora.</title>
        <authorList>
            <person name="Kang S.-H."/>
            <person name="Pandey R.P."/>
            <person name="Lee C.-M."/>
            <person name="Sim J.-S."/>
            <person name="Jeong J.-T."/>
            <person name="Choi B.-S."/>
            <person name="Jung M."/>
            <person name="Ginzburg D."/>
            <person name="Zhao K."/>
            <person name="Won S.Y."/>
            <person name="Oh T.-J."/>
            <person name="Yu Y."/>
            <person name="Kim N.-H."/>
            <person name="Lee O.R."/>
            <person name="Lee T.-H."/>
            <person name="Bashyal P."/>
            <person name="Kim T.-S."/>
            <person name="Lee W.-H."/>
            <person name="Kawkins C."/>
            <person name="Kim C.-K."/>
            <person name="Kim J.S."/>
            <person name="Ahn B.O."/>
            <person name="Rhee S.Y."/>
            <person name="Sohng J.K."/>
        </authorList>
    </citation>
    <scope>NUCLEOTIDE SEQUENCE</scope>
    <source>
        <tissue evidence="2">Leaf</tissue>
    </source>
</reference>
<name>A0A834X134_9FABA</name>
<dbReference type="EMBL" id="JAAIUW010000004">
    <property type="protein sequence ID" value="KAF7836014.1"/>
    <property type="molecule type" value="Genomic_DNA"/>
</dbReference>
<protein>
    <submittedName>
        <fullName evidence="2">Retrovirus-related Pol polyprotein from transposon TNT 1-94</fullName>
    </submittedName>
</protein>
<evidence type="ECO:0000313" key="2">
    <source>
        <dbReference type="EMBL" id="KAF7836014.1"/>
    </source>
</evidence>